<dbReference type="NCBIfam" id="TIGR01529">
    <property type="entry name" value="argR_whole"/>
    <property type="match status" value="1"/>
</dbReference>
<dbReference type="Gene3D" id="1.10.10.10">
    <property type="entry name" value="Winged helix-like DNA-binding domain superfamily/Winged helix DNA-binding domain"/>
    <property type="match status" value="1"/>
</dbReference>
<reference evidence="12 13" key="1">
    <citation type="submission" date="2013-07" db="EMBL/GenBank/DDBJ databases">
        <title>Isolation of a new Chlamydia species from the feral Sacred Ibis (Threskiornis aethiopicus): Chlamydia ibidis.</title>
        <authorList>
            <person name="Vorimore F."/>
            <person name="Hsia R.-C."/>
            <person name="Huot-Creasy H."/>
            <person name="Bastian S."/>
            <person name="Deruyter L."/>
            <person name="Passet A."/>
            <person name="Sachse K."/>
            <person name="Bavoil P."/>
            <person name="Myers G."/>
            <person name="Laroucau K."/>
        </authorList>
    </citation>
    <scope>NUCLEOTIDE SEQUENCE [LARGE SCALE GENOMIC DNA]</scope>
    <source>
        <strain evidence="12 13">10-1398/6</strain>
    </source>
</reference>
<keyword evidence="5 9" id="KW-0963">Cytoplasm</keyword>
<dbReference type="InterPro" id="IPR001669">
    <property type="entry name" value="Arg_repress"/>
</dbReference>
<evidence type="ECO:0000256" key="3">
    <source>
        <dbReference type="ARBA" id="ARBA00008316"/>
    </source>
</evidence>
<keyword evidence="6 9" id="KW-0805">Transcription regulation</keyword>
<keyword evidence="9" id="KW-0028">Amino-acid biosynthesis</keyword>
<dbReference type="InterPro" id="IPR036388">
    <property type="entry name" value="WH-like_DNA-bd_sf"/>
</dbReference>
<evidence type="ECO:0000259" key="11">
    <source>
        <dbReference type="Pfam" id="PF02863"/>
    </source>
</evidence>
<evidence type="ECO:0000256" key="9">
    <source>
        <dbReference type="HAMAP-Rule" id="MF_00173"/>
    </source>
</evidence>
<dbReference type="EMBL" id="APJW01000002">
    <property type="protein sequence ID" value="EQM62626.1"/>
    <property type="molecule type" value="Genomic_DNA"/>
</dbReference>
<dbReference type="PRINTS" id="PR01467">
    <property type="entry name" value="ARGREPRESSOR"/>
</dbReference>
<evidence type="ECO:0000256" key="5">
    <source>
        <dbReference type="ARBA" id="ARBA00022490"/>
    </source>
</evidence>
<organism evidence="12 13">
    <name type="scientific">Chlamydia ibidis 10-1398/6</name>
    <dbReference type="NCBI Taxonomy" id="1046581"/>
    <lineage>
        <taxon>Bacteria</taxon>
        <taxon>Pseudomonadati</taxon>
        <taxon>Chlamydiota</taxon>
        <taxon>Chlamydiia</taxon>
        <taxon>Chlamydiales</taxon>
        <taxon>Chlamydiaceae</taxon>
        <taxon>Chlamydia/Chlamydophila group</taxon>
        <taxon>Chlamydia</taxon>
    </lineage>
</organism>
<dbReference type="RefSeq" id="WP_020370204.1">
    <property type="nucleotide sequence ID" value="NZ_APJW01000002.1"/>
</dbReference>
<dbReference type="PANTHER" id="PTHR34471">
    <property type="entry name" value="ARGININE REPRESSOR"/>
    <property type="match status" value="1"/>
</dbReference>
<evidence type="ECO:0000256" key="7">
    <source>
        <dbReference type="ARBA" id="ARBA00023125"/>
    </source>
</evidence>
<dbReference type="Proteomes" id="UP000016064">
    <property type="component" value="Unassembled WGS sequence"/>
</dbReference>
<evidence type="ECO:0000256" key="1">
    <source>
        <dbReference type="ARBA" id="ARBA00004496"/>
    </source>
</evidence>
<evidence type="ECO:0000313" key="13">
    <source>
        <dbReference type="Proteomes" id="UP000016064"/>
    </source>
</evidence>
<keyword evidence="9" id="KW-0678">Repressor</keyword>
<keyword evidence="9" id="KW-0055">Arginine biosynthesis</keyword>
<feature type="domain" description="Arginine repressor DNA-binding" evidence="10">
    <location>
        <begin position="4"/>
        <end position="68"/>
    </location>
</feature>
<keyword evidence="7 9" id="KW-0238">DNA-binding</keyword>
<dbReference type="SUPFAM" id="SSF46785">
    <property type="entry name" value="Winged helix' DNA-binding domain"/>
    <property type="match status" value="1"/>
</dbReference>
<dbReference type="Gene3D" id="3.30.1360.40">
    <property type="match status" value="1"/>
</dbReference>
<proteinExistence type="inferred from homology"/>
<dbReference type="InterPro" id="IPR020899">
    <property type="entry name" value="Arg_repress_C"/>
</dbReference>
<keyword evidence="13" id="KW-1185">Reference proteome</keyword>
<evidence type="ECO:0000256" key="8">
    <source>
        <dbReference type="ARBA" id="ARBA00023163"/>
    </source>
</evidence>
<dbReference type="HAMAP" id="MF_00173">
    <property type="entry name" value="Arg_repressor"/>
    <property type="match status" value="1"/>
</dbReference>
<protein>
    <recommendedName>
        <fullName evidence="4 9">Arginine repressor</fullName>
    </recommendedName>
</protein>
<dbReference type="Pfam" id="PF02863">
    <property type="entry name" value="Arg_repressor_C"/>
    <property type="match status" value="1"/>
</dbReference>
<evidence type="ECO:0000259" key="10">
    <source>
        <dbReference type="Pfam" id="PF01316"/>
    </source>
</evidence>
<accession>A0ABP2XDW2</accession>
<comment type="subcellular location">
    <subcellularLocation>
        <location evidence="1 9">Cytoplasm</location>
    </subcellularLocation>
</comment>
<dbReference type="InterPro" id="IPR036390">
    <property type="entry name" value="WH_DNA-bd_sf"/>
</dbReference>
<name>A0ABP2XDW2_9CHLA</name>
<comment type="similarity">
    <text evidence="3 9">Belongs to the ArgR family.</text>
</comment>
<feature type="domain" description="Arginine repressor C-terminal" evidence="11">
    <location>
        <begin position="74"/>
        <end position="138"/>
    </location>
</feature>
<dbReference type="InterPro" id="IPR036251">
    <property type="entry name" value="Arg_repress_C_sf"/>
</dbReference>
<dbReference type="InterPro" id="IPR020900">
    <property type="entry name" value="Arg_repress_DNA-bd"/>
</dbReference>
<comment type="function">
    <text evidence="9">Regulates arginine biosynthesis genes.</text>
</comment>
<evidence type="ECO:0000256" key="4">
    <source>
        <dbReference type="ARBA" id="ARBA00021148"/>
    </source>
</evidence>
<dbReference type="SUPFAM" id="SSF55252">
    <property type="entry name" value="C-terminal domain of arginine repressor"/>
    <property type="match status" value="1"/>
</dbReference>
<gene>
    <name evidence="9 12" type="primary">argR</name>
    <name evidence="12" type="ORF">H359_0651</name>
</gene>
<comment type="caution">
    <text evidence="12">The sequence shown here is derived from an EMBL/GenBank/DDBJ whole genome shotgun (WGS) entry which is preliminary data.</text>
</comment>
<comment type="pathway">
    <text evidence="2 9">Amino-acid biosynthesis; L-arginine biosynthesis [regulation].</text>
</comment>
<evidence type="ECO:0000256" key="6">
    <source>
        <dbReference type="ARBA" id="ARBA00023015"/>
    </source>
</evidence>
<evidence type="ECO:0000256" key="2">
    <source>
        <dbReference type="ARBA" id="ARBA00005040"/>
    </source>
</evidence>
<evidence type="ECO:0000313" key="12">
    <source>
        <dbReference type="EMBL" id="EQM62626.1"/>
    </source>
</evidence>
<dbReference type="Pfam" id="PF01316">
    <property type="entry name" value="Arg_repressor"/>
    <property type="match status" value="1"/>
</dbReference>
<sequence>MEKKTDVGERLKEILMQEGAATQEEICIKLGSLGIDITQSSISRWLRKVGAIRKSTEHGAYYSLPHSQDDLRFHKLVFAVHHNNSLIVVRTAPGSASWIAGLIDKEFSKKILGTLAGDDTIFVSPIQEDKIAILSKEIGNFLRIFLS</sequence>
<keyword evidence="8 9" id="KW-0804">Transcription</keyword>
<dbReference type="PANTHER" id="PTHR34471:SF1">
    <property type="entry name" value="ARGININE REPRESSOR"/>
    <property type="match status" value="1"/>
</dbReference>